<proteinExistence type="predicted"/>
<dbReference type="EMBL" id="JABWUV010000003">
    <property type="protein sequence ID" value="KAF6369399.1"/>
    <property type="molecule type" value="Genomic_DNA"/>
</dbReference>
<feature type="domain" description="Connexin N-terminal" evidence="3">
    <location>
        <begin position="25"/>
        <end position="224"/>
    </location>
</feature>
<dbReference type="InterPro" id="IPR013092">
    <property type="entry name" value="Connexin_N"/>
</dbReference>
<accession>A0A7J7Z5K6</accession>
<feature type="compositionally biased region" description="Basic and acidic residues" evidence="1">
    <location>
        <begin position="115"/>
        <end position="128"/>
    </location>
</feature>
<dbReference type="Pfam" id="PF00029">
    <property type="entry name" value="Connexin"/>
    <property type="match status" value="1"/>
</dbReference>
<feature type="region of interest" description="Disordered" evidence="1">
    <location>
        <begin position="106"/>
        <end position="128"/>
    </location>
</feature>
<keyword evidence="2" id="KW-1133">Transmembrane helix</keyword>
<dbReference type="Gene3D" id="1.20.1440.80">
    <property type="entry name" value="Gap junction channel protein cysteine-rich domain"/>
    <property type="match status" value="1"/>
</dbReference>
<protein>
    <recommendedName>
        <fullName evidence="3">Connexin N-terminal domain-containing protein</fullName>
    </recommendedName>
</protein>
<dbReference type="InterPro" id="IPR038359">
    <property type="entry name" value="Connexin_N_sf"/>
</dbReference>
<dbReference type="Proteomes" id="UP000527355">
    <property type="component" value="Unassembled WGS sequence"/>
</dbReference>
<reference evidence="4 5" key="1">
    <citation type="journal article" date="2020" name="Nature">
        <title>Six reference-quality genomes reveal evolution of bat adaptations.</title>
        <authorList>
            <person name="Jebb D."/>
            <person name="Huang Z."/>
            <person name="Pippel M."/>
            <person name="Hughes G.M."/>
            <person name="Lavrichenko K."/>
            <person name="Devanna P."/>
            <person name="Winkler S."/>
            <person name="Jermiin L.S."/>
            <person name="Skirmuntt E.C."/>
            <person name="Katzourakis A."/>
            <person name="Burkitt-Gray L."/>
            <person name="Ray D.A."/>
            <person name="Sullivan K.A.M."/>
            <person name="Roscito J.G."/>
            <person name="Kirilenko B.M."/>
            <person name="Davalos L.M."/>
            <person name="Corthals A.P."/>
            <person name="Power M.L."/>
            <person name="Jones G."/>
            <person name="Ransome R.D."/>
            <person name="Dechmann D.K.N."/>
            <person name="Locatelli A.G."/>
            <person name="Puechmaille S.J."/>
            <person name="Fedrigo O."/>
            <person name="Jarvis E.D."/>
            <person name="Hiller M."/>
            <person name="Vernes S.C."/>
            <person name="Myers E.W."/>
            <person name="Teeling E.C."/>
        </authorList>
    </citation>
    <scope>NUCLEOTIDE SEQUENCE [LARGE SCALE GENOMIC DNA]</scope>
    <source>
        <strain evidence="4">MMyoMyo1</strain>
        <tissue evidence="4">Flight muscle</tissue>
    </source>
</reference>
<comment type="caution">
    <text evidence="4">The sequence shown here is derived from an EMBL/GenBank/DDBJ whole genome shotgun (WGS) entry which is preliminary data.</text>
</comment>
<feature type="transmembrane region" description="Helical" evidence="2">
    <location>
        <begin position="73"/>
        <end position="95"/>
    </location>
</feature>
<feature type="transmembrane region" description="Helical" evidence="2">
    <location>
        <begin position="28"/>
        <end position="52"/>
    </location>
</feature>
<feature type="transmembrane region" description="Helical" evidence="2">
    <location>
        <begin position="145"/>
        <end position="168"/>
    </location>
</feature>
<dbReference type="VEuPathDB" id="HostDB:LOC118651020"/>
<feature type="transmembrane region" description="Helical" evidence="2">
    <location>
        <begin position="205"/>
        <end position="231"/>
    </location>
</feature>
<keyword evidence="5" id="KW-1185">Reference proteome</keyword>
<evidence type="ECO:0000259" key="3">
    <source>
        <dbReference type="Pfam" id="PF00029"/>
    </source>
</evidence>
<sequence length="251" mass="29433">MPDHARLDVVSTVMKISKDPTNYYTGRMLWFSFTFLYFSVVYVGQITWFDLVKDFQCHGNISKACLAECYESHFTSPVLGVWYVIGFVFFFNFFMMESFASEGVQDGNEKHKKKPLEQKPSDTNNKEDNIKTKKDQILYFTQNKFLLATYLVYFLVQLSVQLIFSVILIHNQLPLLKKPIWCSTLLCLGPYTCVIRGTQEKFMSIILLVSLSVVIMIFCIMFFLFTIDVYLVMRRCAKKYRGTVKFRKKPR</sequence>
<keyword evidence="2" id="KW-0812">Transmembrane</keyword>
<evidence type="ECO:0000256" key="2">
    <source>
        <dbReference type="SAM" id="Phobius"/>
    </source>
</evidence>
<evidence type="ECO:0000256" key="1">
    <source>
        <dbReference type="SAM" id="MobiDB-lite"/>
    </source>
</evidence>
<gene>
    <name evidence="4" type="ORF">mMyoMyo1_010739</name>
</gene>
<evidence type="ECO:0000313" key="4">
    <source>
        <dbReference type="EMBL" id="KAF6369399.1"/>
    </source>
</evidence>
<dbReference type="AlphaFoldDB" id="A0A7J7Z5K6"/>
<evidence type="ECO:0000313" key="5">
    <source>
        <dbReference type="Proteomes" id="UP000527355"/>
    </source>
</evidence>
<organism evidence="4 5">
    <name type="scientific">Myotis myotis</name>
    <name type="common">Greater mouse-eared bat</name>
    <name type="synonym">Vespertilio myotis</name>
    <dbReference type="NCBI Taxonomy" id="51298"/>
    <lineage>
        <taxon>Eukaryota</taxon>
        <taxon>Metazoa</taxon>
        <taxon>Chordata</taxon>
        <taxon>Craniata</taxon>
        <taxon>Vertebrata</taxon>
        <taxon>Euteleostomi</taxon>
        <taxon>Mammalia</taxon>
        <taxon>Eutheria</taxon>
        <taxon>Laurasiatheria</taxon>
        <taxon>Chiroptera</taxon>
        <taxon>Yangochiroptera</taxon>
        <taxon>Vespertilionidae</taxon>
        <taxon>Myotis</taxon>
    </lineage>
</organism>
<keyword evidence="2" id="KW-0472">Membrane</keyword>
<name>A0A7J7Z5K6_MYOMY</name>